<sequence>MRATTTRRGRRNAAAFIALTAASTLALGACSGDAGGPAAEGDDTGSSEEGGGDGGDGVEIRFSWWGSDDRHQTTQEIIDLFEEKNPDITVVPDFTDWGGYWDKLATTVAGGDTPDVITHEERFIADYANRGVLADLESLDIDTSEVPESIIDSGRVDGTLYGMATGVNAYAITADPTVFEEAGVEMPDDTTWTWDEFVEISAQISEAAGDGVWGTQDIGFNEAGLNILARQKGQSLYNEDGSLGVDAETVAEFFQIGVDLQESGGAPDGSRTIEIQNAGPEGSLLGTNAGAMGVWWTNQLGALSAASGHELELLRMPGESEFERTGMYFKPAMFYSVAEDTEHPEAAAKFVDFLVNDPEVAQLQLTDRGLPSNLSVRESIEGQLEAADARVAEFMADLESDIVDGPPVPPNGAGDVQDVMIRLNTEVLFGSMTPEEAAEQFLTEVAEVTGS</sequence>
<reference evidence="3" key="1">
    <citation type="journal article" date="2024" name="Antonie Van Leeuwenhoek">
        <title>Isoptericola haloaureus sp. nov., a dimorphic actinobacterium isolated from mangrove sediments of southeast India, implicating biosaline agricultural significance through nitrogen fixation and salt tolerance genes.</title>
        <authorList>
            <person name="Prathaban M."/>
            <person name="Prathiviraj R."/>
            <person name="Ravichandran M."/>
            <person name="Natarajan S.D."/>
            <person name="Sobanaa M."/>
            <person name="Hari Krishna Kumar S."/>
            <person name="Chandrasekar V."/>
            <person name="Selvin J."/>
        </authorList>
    </citation>
    <scope>NUCLEOTIDE SEQUENCE</scope>
    <source>
        <strain evidence="3">MP1014</strain>
    </source>
</reference>
<dbReference type="PANTHER" id="PTHR43649">
    <property type="entry name" value="ARABINOSE-BINDING PROTEIN-RELATED"/>
    <property type="match status" value="1"/>
</dbReference>
<dbReference type="RefSeq" id="WP_332902587.1">
    <property type="nucleotide sequence ID" value="NZ_JBAGLP010000118.1"/>
</dbReference>
<dbReference type="InterPro" id="IPR006059">
    <property type="entry name" value="SBP"/>
</dbReference>
<organism evidence="3 4">
    <name type="scientific">Isoptericola haloaureus</name>
    <dbReference type="NCBI Taxonomy" id="1542902"/>
    <lineage>
        <taxon>Bacteria</taxon>
        <taxon>Bacillati</taxon>
        <taxon>Actinomycetota</taxon>
        <taxon>Actinomycetes</taxon>
        <taxon>Micrococcales</taxon>
        <taxon>Promicromonosporaceae</taxon>
        <taxon>Isoptericola</taxon>
    </lineage>
</organism>
<reference evidence="3" key="2">
    <citation type="submission" date="2024-02" db="EMBL/GenBank/DDBJ databases">
        <authorList>
            <person name="Prathaban M."/>
            <person name="Mythili R."/>
            <person name="Sharmila Devi N."/>
            <person name="Sobanaa M."/>
            <person name="Prathiviraj R."/>
            <person name="Selvin J."/>
        </authorList>
    </citation>
    <scope>NUCLEOTIDE SEQUENCE</scope>
    <source>
        <strain evidence="3">MP1014</strain>
    </source>
</reference>
<dbReference type="Pfam" id="PF01547">
    <property type="entry name" value="SBP_bac_1"/>
    <property type="match status" value="1"/>
</dbReference>
<dbReference type="Proteomes" id="UP001310387">
    <property type="component" value="Unassembled WGS sequence"/>
</dbReference>
<dbReference type="Gene3D" id="3.40.190.10">
    <property type="entry name" value="Periplasmic binding protein-like II"/>
    <property type="match status" value="2"/>
</dbReference>
<protein>
    <submittedName>
        <fullName evidence="3">Extracellular solute-binding protein</fullName>
    </submittedName>
</protein>
<keyword evidence="2" id="KW-0732">Signal</keyword>
<evidence type="ECO:0000256" key="1">
    <source>
        <dbReference type="SAM" id="MobiDB-lite"/>
    </source>
</evidence>
<feature type="chain" id="PRO_5045530647" evidence="2">
    <location>
        <begin position="29"/>
        <end position="451"/>
    </location>
</feature>
<dbReference type="PROSITE" id="PS51257">
    <property type="entry name" value="PROKAR_LIPOPROTEIN"/>
    <property type="match status" value="1"/>
</dbReference>
<dbReference type="EMBL" id="JBAGLP010000118">
    <property type="protein sequence ID" value="MEG3616065.1"/>
    <property type="molecule type" value="Genomic_DNA"/>
</dbReference>
<dbReference type="PANTHER" id="PTHR43649:SF11">
    <property type="entry name" value="ABC TRANSPORTER SUBSTRATE-BINDING PROTEIN YESO-RELATED"/>
    <property type="match status" value="1"/>
</dbReference>
<proteinExistence type="predicted"/>
<gene>
    <name evidence="3" type="ORF">V5O49_13100</name>
</gene>
<name>A0ABU7Z967_9MICO</name>
<comment type="caution">
    <text evidence="3">The sequence shown here is derived from an EMBL/GenBank/DDBJ whole genome shotgun (WGS) entry which is preliminary data.</text>
</comment>
<dbReference type="InterPro" id="IPR050490">
    <property type="entry name" value="Bact_solute-bd_prot1"/>
</dbReference>
<evidence type="ECO:0000313" key="4">
    <source>
        <dbReference type="Proteomes" id="UP001310387"/>
    </source>
</evidence>
<evidence type="ECO:0000256" key="2">
    <source>
        <dbReference type="SAM" id="SignalP"/>
    </source>
</evidence>
<evidence type="ECO:0000313" key="3">
    <source>
        <dbReference type="EMBL" id="MEG3616065.1"/>
    </source>
</evidence>
<feature type="compositionally biased region" description="Gly residues" evidence="1">
    <location>
        <begin position="48"/>
        <end position="57"/>
    </location>
</feature>
<feature type="signal peptide" evidence="2">
    <location>
        <begin position="1"/>
        <end position="28"/>
    </location>
</feature>
<feature type="region of interest" description="Disordered" evidence="1">
    <location>
        <begin position="33"/>
        <end position="58"/>
    </location>
</feature>
<keyword evidence="4" id="KW-1185">Reference proteome</keyword>
<accession>A0ABU7Z967</accession>
<dbReference type="SUPFAM" id="SSF53850">
    <property type="entry name" value="Periplasmic binding protein-like II"/>
    <property type="match status" value="1"/>
</dbReference>